<evidence type="ECO:0000313" key="2">
    <source>
        <dbReference type="EMBL" id="RAK55193.1"/>
    </source>
</evidence>
<evidence type="ECO:0000313" key="3">
    <source>
        <dbReference type="Proteomes" id="UP000249254"/>
    </source>
</evidence>
<dbReference type="OrthoDB" id="7211136at2"/>
<dbReference type="PROSITE" id="PS51257">
    <property type="entry name" value="PROKAR_LIPOPROTEIN"/>
    <property type="match status" value="1"/>
</dbReference>
<dbReference type="InterPro" id="IPR025514">
    <property type="entry name" value="DUF4402"/>
</dbReference>
<accession>A0A328AJR5</accession>
<organism evidence="2 3">
    <name type="scientific">Phenylobacterium soli</name>
    <dbReference type="NCBI Taxonomy" id="2170551"/>
    <lineage>
        <taxon>Bacteria</taxon>
        <taxon>Pseudomonadati</taxon>
        <taxon>Pseudomonadota</taxon>
        <taxon>Alphaproteobacteria</taxon>
        <taxon>Caulobacterales</taxon>
        <taxon>Caulobacteraceae</taxon>
        <taxon>Phenylobacterium</taxon>
    </lineage>
</organism>
<dbReference type="Proteomes" id="UP000249254">
    <property type="component" value="Unassembled WGS sequence"/>
</dbReference>
<proteinExistence type="predicted"/>
<protein>
    <recommendedName>
        <fullName evidence="4">DUF4402 domain-containing protein</fullName>
    </recommendedName>
</protein>
<feature type="signal peptide" evidence="1">
    <location>
        <begin position="1"/>
        <end position="23"/>
    </location>
</feature>
<keyword evidence="1" id="KW-0732">Signal</keyword>
<name>A0A328AJR5_9CAUL</name>
<sequence>MKRSLLLAVAAVGAFAGCAQALAAVTAQGAISLSVDQRAGIDIISPLVLPTVSTTAVVPVSRLTTVNSPSVSGNGVAATAVSSTGASGPSLGNATLTIYGQSGDAVSMAVPETFKVIRTGGTETLTVKTNTNSEYDLAGNGVVLGGGLNADTMSVNVGGKLAMASADQAVPGPYEGLLVVVVQYN</sequence>
<comment type="caution">
    <text evidence="2">The sequence shown here is derived from an EMBL/GenBank/DDBJ whole genome shotgun (WGS) entry which is preliminary data.</text>
</comment>
<feature type="chain" id="PRO_5016282175" description="DUF4402 domain-containing protein" evidence="1">
    <location>
        <begin position="24"/>
        <end position="185"/>
    </location>
</feature>
<keyword evidence="3" id="KW-1185">Reference proteome</keyword>
<dbReference type="AlphaFoldDB" id="A0A328AJR5"/>
<dbReference type="Pfam" id="PF14352">
    <property type="entry name" value="DUF4402"/>
    <property type="match status" value="1"/>
</dbReference>
<dbReference type="RefSeq" id="WP_111528941.1">
    <property type="nucleotide sequence ID" value="NZ_JBHRSG010000003.1"/>
</dbReference>
<evidence type="ECO:0000256" key="1">
    <source>
        <dbReference type="SAM" id="SignalP"/>
    </source>
</evidence>
<gene>
    <name evidence="2" type="ORF">DJ017_12005</name>
</gene>
<reference evidence="3" key="1">
    <citation type="submission" date="2018-05" db="EMBL/GenBank/DDBJ databases">
        <authorList>
            <person name="Li X."/>
        </authorList>
    </citation>
    <scope>NUCLEOTIDE SEQUENCE [LARGE SCALE GENOMIC DNA]</scope>
    <source>
        <strain evidence="3">LX32</strain>
    </source>
</reference>
<dbReference type="EMBL" id="QFYQ01000001">
    <property type="protein sequence ID" value="RAK55193.1"/>
    <property type="molecule type" value="Genomic_DNA"/>
</dbReference>
<evidence type="ECO:0008006" key="4">
    <source>
        <dbReference type="Google" id="ProtNLM"/>
    </source>
</evidence>